<dbReference type="InterPro" id="IPR016181">
    <property type="entry name" value="Acyl_CoA_acyltransferase"/>
</dbReference>
<feature type="domain" description="N-acetyltransferase" evidence="1">
    <location>
        <begin position="64"/>
        <end position="201"/>
    </location>
</feature>
<reference evidence="3" key="2">
    <citation type="journal article" date="2014" name="Genetics">
        <title>Maintaining two mating types: Structure of the mating type locus and its role in heterokaryosis in Podospora anserina.</title>
        <authorList>
            <person name="Grognet P."/>
            <person name="Bidard F."/>
            <person name="Kuchly C."/>
            <person name="Tong L.C.H."/>
            <person name="Coppin E."/>
            <person name="Benkhali J.A."/>
            <person name="Couloux A."/>
            <person name="Wincker P."/>
            <person name="Debuchy R."/>
            <person name="Silar P."/>
        </authorList>
    </citation>
    <scope>GENOME REANNOTATION</scope>
    <source>
        <strain evidence="3">S / ATCC MYA-4624 / DSM 980 / FGSC 10383</strain>
    </source>
</reference>
<dbReference type="STRING" id="515849.A0A090CJ78"/>
<accession>A0A090CJ78</accession>
<name>A0A090CJ78_PODAN</name>
<dbReference type="PANTHER" id="PTHR42791:SF17">
    <property type="entry name" value="ACETYLTRANSFERASE, GNAT FAMILY FAMILY (AFU_ORTHOLOGUE AFUA_8G05690)"/>
    <property type="match status" value="1"/>
</dbReference>
<dbReference type="PROSITE" id="PS51186">
    <property type="entry name" value="GNAT"/>
    <property type="match status" value="1"/>
</dbReference>
<organism evidence="2 3">
    <name type="scientific">Podospora anserina (strain S / ATCC MYA-4624 / DSM 980 / FGSC 10383)</name>
    <name type="common">Pleurage anserina</name>
    <dbReference type="NCBI Taxonomy" id="515849"/>
    <lineage>
        <taxon>Eukaryota</taxon>
        <taxon>Fungi</taxon>
        <taxon>Dikarya</taxon>
        <taxon>Ascomycota</taxon>
        <taxon>Pezizomycotina</taxon>
        <taxon>Sordariomycetes</taxon>
        <taxon>Sordariomycetidae</taxon>
        <taxon>Sordariales</taxon>
        <taxon>Podosporaceae</taxon>
        <taxon>Podospora</taxon>
        <taxon>Podospora anserina</taxon>
    </lineage>
</organism>
<evidence type="ECO:0000313" key="3">
    <source>
        <dbReference type="Proteomes" id="UP000001197"/>
    </source>
</evidence>
<dbReference type="AlphaFoldDB" id="A0A090CJ78"/>
<reference evidence="2 3" key="1">
    <citation type="journal article" date="2008" name="Genome Biol.">
        <title>The genome sequence of the model ascomycete fungus Podospora anserina.</title>
        <authorList>
            <person name="Espagne E."/>
            <person name="Lespinet O."/>
            <person name="Malagnac F."/>
            <person name="Da Silva C."/>
            <person name="Jaillon O."/>
            <person name="Porcel B.M."/>
            <person name="Couloux A."/>
            <person name="Aury J.-M."/>
            <person name="Segurens B."/>
            <person name="Poulain J."/>
            <person name="Anthouard V."/>
            <person name="Grossetete S."/>
            <person name="Khalili H."/>
            <person name="Coppin E."/>
            <person name="Dequard-Chablat M."/>
            <person name="Picard M."/>
            <person name="Contamine V."/>
            <person name="Arnaise S."/>
            <person name="Bourdais A."/>
            <person name="Berteaux-Lecellier V."/>
            <person name="Gautheret D."/>
            <person name="de Vries R.P."/>
            <person name="Battaglia E."/>
            <person name="Coutinho P.M."/>
            <person name="Danchin E.G.J."/>
            <person name="Henrissat B."/>
            <person name="El Khoury R."/>
            <person name="Sainsard-Chanet A."/>
            <person name="Boivin A."/>
            <person name="Pinan-Lucarre B."/>
            <person name="Sellem C.H."/>
            <person name="Debuchy R."/>
            <person name="Wincker P."/>
            <person name="Weissenbach J."/>
            <person name="Silar P."/>
        </authorList>
    </citation>
    <scope>NUCLEOTIDE SEQUENCE [LARGE SCALE GENOMIC DNA]</scope>
    <source>
        <strain evidence="3">S / ATCC MYA-4624 / DSM 980 / FGSC 10383</strain>
    </source>
</reference>
<dbReference type="InParanoid" id="A0A090CJ78"/>
<dbReference type="Gene3D" id="3.40.630.30">
    <property type="match status" value="1"/>
</dbReference>
<dbReference type="InterPro" id="IPR052523">
    <property type="entry name" value="Trichothecene_AcTrans"/>
</dbReference>
<evidence type="ECO:0000259" key="1">
    <source>
        <dbReference type="PROSITE" id="PS51186"/>
    </source>
</evidence>
<dbReference type="CDD" id="cd04301">
    <property type="entry name" value="NAT_SF"/>
    <property type="match status" value="1"/>
</dbReference>
<evidence type="ECO:0000313" key="2">
    <source>
        <dbReference type="EMBL" id="CDP25784.1"/>
    </source>
</evidence>
<dbReference type="Pfam" id="PF13508">
    <property type="entry name" value="Acetyltransf_7"/>
    <property type="match status" value="1"/>
</dbReference>
<dbReference type="SUPFAM" id="SSF55729">
    <property type="entry name" value="Acyl-CoA N-acyltransferases (Nat)"/>
    <property type="match status" value="1"/>
</dbReference>
<keyword evidence="3" id="KW-1185">Reference proteome</keyword>
<proteinExistence type="predicted"/>
<dbReference type="GO" id="GO:0016747">
    <property type="term" value="F:acyltransferase activity, transferring groups other than amino-acyl groups"/>
    <property type="evidence" value="ECO:0007669"/>
    <property type="project" value="InterPro"/>
</dbReference>
<dbReference type="PANTHER" id="PTHR42791">
    <property type="entry name" value="GNAT FAMILY ACETYLTRANSFERASE"/>
    <property type="match status" value="1"/>
</dbReference>
<protein>
    <submittedName>
        <fullName evidence="2">Acetyltransferase, GNAT family</fullName>
    </submittedName>
</protein>
<dbReference type="eggNOG" id="ENOG502SC13">
    <property type="taxonomic scope" value="Eukaryota"/>
</dbReference>
<dbReference type="InterPro" id="IPR000182">
    <property type="entry name" value="GNAT_dom"/>
</dbReference>
<sequence>MFPSYHLYLQIYHHRKSSLSTRTPNSPRHSLRRIPLRHPPRAGLLHQHNNSHLAIAKVISLSPPVVVGLAKWVFVLENSTLPGLFPSDMDLPREVMDHMTDPDLGMAFFSDQHARHQKYMGSKAHWYLALIATRPEYKGSGVGRLLMEWGVMMVDEGSHEAYLEASPAGKPLFEKYGFHVEKVAEYLEGRYVECSMIRDAMKTE</sequence>
<dbReference type="Proteomes" id="UP000001197">
    <property type="component" value="Chromosome 2"/>
</dbReference>
<dbReference type="EMBL" id="FO904937">
    <property type="protein sequence ID" value="CDP25784.1"/>
    <property type="molecule type" value="Genomic_DNA"/>
</dbReference>